<dbReference type="InterPro" id="IPR050570">
    <property type="entry name" value="Cell_wall_metabolism_enzyme"/>
</dbReference>
<feature type="chain" id="PRO_5016410616" description="M23ase beta-sheet core domain-containing protein" evidence="1">
    <location>
        <begin position="20"/>
        <end position="265"/>
    </location>
</feature>
<accession>A0A317E9U1</accession>
<feature type="signal peptide" evidence="1">
    <location>
        <begin position="1"/>
        <end position="19"/>
    </location>
</feature>
<dbReference type="AlphaFoldDB" id="A0A317E9U1"/>
<dbReference type="OrthoDB" id="9815245at2"/>
<protein>
    <recommendedName>
        <fullName evidence="2">M23ase beta-sheet core domain-containing protein</fullName>
    </recommendedName>
</protein>
<dbReference type="SUPFAM" id="SSF51261">
    <property type="entry name" value="Duplicated hybrid motif"/>
    <property type="match status" value="1"/>
</dbReference>
<dbReference type="CDD" id="cd12797">
    <property type="entry name" value="M23_peptidase"/>
    <property type="match status" value="1"/>
</dbReference>
<dbReference type="InterPro" id="IPR011055">
    <property type="entry name" value="Dup_hybrid_motif"/>
</dbReference>
<reference evidence="3 4" key="1">
    <citation type="submission" date="2018-05" db="EMBL/GenBank/DDBJ databases">
        <title>Zavarzinia sp. HR-AS.</title>
        <authorList>
            <person name="Lee Y."/>
            <person name="Jeon C.O."/>
        </authorList>
    </citation>
    <scope>NUCLEOTIDE SEQUENCE [LARGE SCALE GENOMIC DNA]</scope>
    <source>
        <strain evidence="3 4">HR-AS</strain>
    </source>
</reference>
<dbReference type="GO" id="GO:0004222">
    <property type="term" value="F:metalloendopeptidase activity"/>
    <property type="evidence" value="ECO:0007669"/>
    <property type="project" value="TreeGrafter"/>
</dbReference>
<evidence type="ECO:0000256" key="1">
    <source>
        <dbReference type="SAM" id="SignalP"/>
    </source>
</evidence>
<evidence type="ECO:0000313" key="3">
    <source>
        <dbReference type="EMBL" id="PWR22910.1"/>
    </source>
</evidence>
<evidence type="ECO:0000259" key="2">
    <source>
        <dbReference type="Pfam" id="PF01551"/>
    </source>
</evidence>
<dbReference type="PANTHER" id="PTHR21666:SF285">
    <property type="entry name" value="M23 FAMILY METALLOPEPTIDASE"/>
    <property type="match status" value="1"/>
</dbReference>
<proteinExistence type="predicted"/>
<dbReference type="Gene3D" id="2.70.70.10">
    <property type="entry name" value="Glucose Permease (Domain IIA)"/>
    <property type="match status" value="1"/>
</dbReference>
<dbReference type="EMBL" id="QGLE01000005">
    <property type="protein sequence ID" value="PWR22910.1"/>
    <property type="molecule type" value="Genomic_DNA"/>
</dbReference>
<name>A0A317E9U1_9PROT</name>
<dbReference type="PANTHER" id="PTHR21666">
    <property type="entry name" value="PEPTIDASE-RELATED"/>
    <property type="match status" value="1"/>
</dbReference>
<dbReference type="InterPro" id="IPR016047">
    <property type="entry name" value="M23ase_b-sheet_dom"/>
</dbReference>
<dbReference type="Pfam" id="PF01551">
    <property type="entry name" value="Peptidase_M23"/>
    <property type="match status" value="1"/>
</dbReference>
<keyword evidence="4" id="KW-1185">Reference proteome</keyword>
<dbReference type="Proteomes" id="UP000245461">
    <property type="component" value="Unassembled WGS sequence"/>
</dbReference>
<dbReference type="RefSeq" id="WP_109905598.1">
    <property type="nucleotide sequence ID" value="NZ_QGLE01000005.1"/>
</dbReference>
<gene>
    <name evidence="3" type="ORF">DKG74_10865</name>
</gene>
<keyword evidence="1" id="KW-0732">Signal</keyword>
<feature type="domain" description="M23ase beta-sheet core" evidence="2">
    <location>
        <begin position="163"/>
        <end position="258"/>
    </location>
</feature>
<dbReference type="FunFam" id="2.70.70.10:FF:000019">
    <property type="entry name" value="M23 family peptidase"/>
    <property type="match status" value="1"/>
</dbReference>
<comment type="caution">
    <text evidence="3">The sequence shown here is derived from an EMBL/GenBank/DDBJ whole genome shotgun (WGS) entry which is preliminary data.</text>
</comment>
<evidence type="ECO:0000313" key="4">
    <source>
        <dbReference type="Proteomes" id="UP000245461"/>
    </source>
</evidence>
<sequence>MRIALAFTLLTALVAPAAAATLDGEVAQGALVTGHAAPGERISYDGRELHIAPDGRFALGLGRDASGALTLQVTGPAGTTTLSRPIAPRDWQIQRIDGLPDKKVNPDPEGLKRIETERARIKAARAIDRIAYDWEAGLQWPARGRISGVYGSQRILNGEARQPHLGLDVAVPEGTPVAAAAAGQVTLAEPDLYFTGGTVIIDHGAGVQTLYAHLSRVDVRVGQTVKAGDVIALSGKTGRVTGAHLHFGLAWYGLQLDPAPLLPPQ</sequence>
<organism evidence="3 4">
    <name type="scientific">Zavarzinia aquatilis</name>
    <dbReference type="NCBI Taxonomy" id="2211142"/>
    <lineage>
        <taxon>Bacteria</taxon>
        <taxon>Pseudomonadati</taxon>
        <taxon>Pseudomonadota</taxon>
        <taxon>Alphaproteobacteria</taxon>
        <taxon>Rhodospirillales</taxon>
        <taxon>Zavarziniaceae</taxon>
        <taxon>Zavarzinia</taxon>
    </lineage>
</organism>